<evidence type="ECO:0000256" key="2">
    <source>
        <dbReference type="ARBA" id="ARBA00022764"/>
    </source>
</evidence>
<dbReference type="CDD" id="cd13589">
    <property type="entry name" value="PBP2_polyamine_RpCGA009"/>
    <property type="match status" value="1"/>
</dbReference>
<keyword evidence="1" id="KW-0732">Signal</keyword>
<dbReference type="Gene3D" id="3.40.190.10">
    <property type="entry name" value="Periplasmic binding protein-like II"/>
    <property type="match status" value="2"/>
</dbReference>
<evidence type="ECO:0000313" key="3">
    <source>
        <dbReference type="EMBL" id="TPF74364.1"/>
    </source>
</evidence>
<dbReference type="SUPFAM" id="SSF53850">
    <property type="entry name" value="Periplasmic binding protein-like II"/>
    <property type="match status" value="1"/>
</dbReference>
<dbReference type="OrthoDB" id="9815444at2"/>
<dbReference type="Pfam" id="PF13416">
    <property type="entry name" value="SBP_bac_8"/>
    <property type="match status" value="1"/>
</dbReference>
<gene>
    <name evidence="3" type="ORF">FHY56_14740</name>
</gene>
<protein>
    <submittedName>
        <fullName evidence="3">ABC transporter substrate-binding protein</fullName>
    </submittedName>
</protein>
<dbReference type="PANTHER" id="PTHR30222:SF2">
    <property type="entry name" value="ABC TRANSPORTER SUBSTRATE-BINDING PROTEIN"/>
    <property type="match status" value="1"/>
</dbReference>
<dbReference type="AlphaFoldDB" id="A0A502BJX6"/>
<dbReference type="PANTHER" id="PTHR30222">
    <property type="entry name" value="SPERMIDINE/PUTRESCINE-BINDING PERIPLASMIC PROTEIN"/>
    <property type="match status" value="1"/>
</dbReference>
<accession>A0A502BJX6</accession>
<dbReference type="InterPro" id="IPR006059">
    <property type="entry name" value="SBP"/>
</dbReference>
<name>A0A502BJX6_9HYPH</name>
<evidence type="ECO:0000256" key="1">
    <source>
        <dbReference type="ARBA" id="ARBA00022729"/>
    </source>
</evidence>
<reference evidence="3 4" key="1">
    <citation type="journal article" date="2003" name="Int. J. Syst. Evol. Microbiol.">
        <title>Towards a standardized format for the description of a novel species (of an established genus): Ochrobactrum gallinifaecis sp. nov.</title>
        <authorList>
            <person name="Kampfer P."/>
            <person name="Buczolits S."/>
            <person name="Albrecht A."/>
            <person name="Busse H.J."/>
            <person name="Stackebrandt E."/>
        </authorList>
    </citation>
    <scope>NUCLEOTIDE SEQUENCE [LARGE SCALE GENOMIC DNA]</scope>
    <source>
        <strain evidence="3 4">ISO 196</strain>
    </source>
</reference>
<keyword evidence="2" id="KW-0574">Periplasm</keyword>
<sequence length="346" mass="38061">MRIPTLAFLLSSATFTTGISQASAKQITFVSQGGAYQEAQTKAILEPVAEQLGITINQDSSPDAWPVIKTQTETGKPVWDVIDTPTKDCIRGGEQGMIEKLDFSKLPNVKDMPDEYKSPYSVAYEFYSSVLAYNKDTFGDNAPKTWVDFWDVKKFPGTRALRNHPLATLEAALIADGVPLDKLYPLDVDRAFKKLEKIKPFVTVWWTSGAQSAQLLADGEVDMTMAWNGRVSAVIKEGLPIGYTFNQGFLQYTSLCILKGAPNLDTGVKFINAALDPVIQANFPAYIDYGPANPAAYKTGKISPERAAEMPSSPDNAAKQVLVSDKWWSSPAGEDAQKRWAEFIQK</sequence>
<proteinExistence type="predicted"/>
<keyword evidence="4" id="KW-1185">Reference proteome</keyword>
<comment type="caution">
    <text evidence="3">The sequence shown here is derived from an EMBL/GenBank/DDBJ whole genome shotgun (WGS) entry which is preliminary data.</text>
</comment>
<evidence type="ECO:0000313" key="4">
    <source>
        <dbReference type="Proteomes" id="UP000315388"/>
    </source>
</evidence>
<dbReference type="EMBL" id="VEWJ01000012">
    <property type="protein sequence ID" value="TPF74364.1"/>
    <property type="molecule type" value="Genomic_DNA"/>
</dbReference>
<dbReference type="RefSeq" id="WP_140905919.1">
    <property type="nucleotide sequence ID" value="NZ_JBHTMD010000011.1"/>
</dbReference>
<dbReference type="Proteomes" id="UP000315388">
    <property type="component" value="Unassembled WGS sequence"/>
</dbReference>
<organism evidence="3 4">
    <name type="scientific">Brucella gallinifaecis</name>
    <dbReference type="NCBI Taxonomy" id="215590"/>
    <lineage>
        <taxon>Bacteria</taxon>
        <taxon>Pseudomonadati</taxon>
        <taxon>Pseudomonadota</taxon>
        <taxon>Alphaproteobacteria</taxon>
        <taxon>Hyphomicrobiales</taxon>
        <taxon>Brucellaceae</taxon>
        <taxon>Brucella/Ochrobactrum group</taxon>
        <taxon>Brucella</taxon>
    </lineage>
</organism>